<proteinExistence type="predicted"/>
<keyword evidence="2" id="KW-1185">Reference proteome</keyword>
<evidence type="ECO:0000313" key="2">
    <source>
        <dbReference type="Proteomes" id="UP000298663"/>
    </source>
</evidence>
<evidence type="ECO:0000313" key="1">
    <source>
        <dbReference type="EMBL" id="TKR95714.1"/>
    </source>
</evidence>
<dbReference type="Proteomes" id="UP000298663">
    <property type="component" value="Unassembled WGS sequence"/>
</dbReference>
<sequence>MRENERTLRISATTISTSCTSLTTKITMNDVPYVFIDFVAHALSSKSAPALSGLSDLQWSSIGATHQSERLDHTLAVIVSWDGLEAYVRRSPFHIGPFSVAIAASNFEAQKRKFDRIGKIYLFGSSESNRNKDDTAVIKRLLEFYQVPKLYVHISLDSLRSHAFLWRQEYNSIRIFNEFTCDAFLDYHLLENPKLEEVVVRGASYDRMWKLTESFKQGQKQDVWDREPTNKSFQDLEELSFQSVFYGISYKELECENAVANRKVTFGGVFKWSE</sequence>
<comment type="caution">
    <text evidence="1">The sequence shown here is derived from an EMBL/GenBank/DDBJ whole genome shotgun (WGS) entry which is preliminary data.</text>
</comment>
<name>A0A4U5PHV0_STECR</name>
<organism evidence="1 2">
    <name type="scientific">Steinernema carpocapsae</name>
    <name type="common">Entomopathogenic nematode</name>
    <dbReference type="NCBI Taxonomy" id="34508"/>
    <lineage>
        <taxon>Eukaryota</taxon>
        <taxon>Metazoa</taxon>
        <taxon>Ecdysozoa</taxon>
        <taxon>Nematoda</taxon>
        <taxon>Chromadorea</taxon>
        <taxon>Rhabditida</taxon>
        <taxon>Tylenchina</taxon>
        <taxon>Panagrolaimomorpha</taxon>
        <taxon>Strongyloidoidea</taxon>
        <taxon>Steinernematidae</taxon>
        <taxon>Steinernema</taxon>
    </lineage>
</organism>
<gene>
    <name evidence="1" type="ORF">L596_009844</name>
</gene>
<dbReference type="AlphaFoldDB" id="A0A4U5PHV0"/>
<accession>A0A4U5PHV0</accession>
<dbReference type="EMBL" id="AZBU02000002">
    <property type="protein sequence ID" value="TKR95714.1"/>
    <property type="molecule type" value="Genomic_DNA"/>
</dbReference>
<reference evidence="1 2" key="2">
    <citation type="journal article" date="2019" name="G3 (Bethesda)">
        <title>Hybrid Assembly of the Genome of the Entomopathogenic Nematode Steinernema carpocapsae Identifies the X-Chromosome.</title>
        <authorList>
            <person name="Serra L."/>
            <person name="Macchietto M."/>
            <person name="Macias-Munoz A."/>
            <person name="McGill C.J."/>
            <person name="Rodriguez I.M."/>
            <person name="Rodriguez B."/>
            <person name="Murad R."/>
            <person name="Mortazavi A."/>
        </authorList>
    </citation>
    <scope>NUCLEOTIDE SEQUENCE [LARGE SCALE GENOMIC DNA]</scope>
    <source>
        <strain evidence="1 2">ALL</strain>
    </source>
</reference>
<protein>
    <submittedName>
        <fullName evidence="1">Uncharacterized protein</fullName>
    </submittedName>
</protein>
<reference evidence="1 2" key="1">
    <citation type="journal article" date="2015" name="Genome Biol.">
        <title>Comparative genomics of Steinernema reveals deeply conserved gene regulatory networks.</title>
        <authorList>
            <person name="Dillman A.R."/>
            <person name="Macchietto M."/>
            <person name="Porter C.F."/>
            <person name="Rogers A."/>
            <person name="Williams B."/>
            <person name="Antoshechkin I."/>
            <person name="Lee M.M."/>
            <person name="Goodwin Z."/>
            <person name="Lu X."/>
            <person name="Lewis E.E."/>
            <person name="Goodrich-Blair H."/>
            <person name="Stock S.P."/>
            <person name="Adams B.J."/>
            <person name="Sternberg P.W."/>
            <person name="Mortazavi A."/>
        </authorList>
    </citation>
    <scope>NUCLEOTIDE SEQUENCE [LARGE SCALE GENOMIC DNA]</scope>
    <source>
        <strain evidence="1 2">ALL</strain>
    </source>
</reference>